<dbReference type="InterPro" id="IPR011990">
    <property type="entry name" value="TPR-like_helical_dom_sf"/>
</dbReference>
<feature type="compositionally biased region" description="Basic and acidic residues" evidence="4">
    <location>
        <begin position="577"/>
        <end position="591"/>
    </location>
</feature>
<protein>
    <submittedName>
        <fullName evidence="5">Tetratricopeptide repeat protein</fullName>
    </submittedName>
</protein>
<gene>
    <name evidence="5" type="ORF">Pla52o_13870</name>
</gene>
<dbReference type="PANTHER" id="PTHR44858:SF1">
    <property type="entry name" value="UDP-N-ACETYLGLUCOSAMINE--PEPTIDE N-ACETYLGLUCOSAMINYLTRANSFERASE SPINDLY-RELATED"/>
    <property type="match status" value="1"/>
</dbReference>
<sequence>MAAGEELFFTFDVPQIMDLRQMFFQQRVWIAVLAILVSSNFTVSFCDQPVAVSDDISQQDQASAGGGKPKSETKKAASDAGQADFDDAVIKRIEAESPEQLAAVSTLLESALTKGLNEENESFAEKMLASVLVQRSQQVVALMQRVRGRRMLQLRDEALEFLRKATQSDPTLVEAYLMIAQLNILPEGNRDEMTTATSKAIELLVDEPIQQSRAYVLRAVAQEDAEKKMADLDSAIQADPSNIEALQARAGLRMQSDDVDGAMADLKLILAEDPGNQVVAQAAVQQLLDAERVDDAVELITKTLAAKPSEGMYRMRAILYRLQGKEDEALADLNKALAMQPKDPISLLQRSEIALSRGDIQAAKRDLKTAMGIAPQVADAEQAIVVRCLIAVEEGRMADAINDMKTLVDRDPTSIVRQLQLANLYLRDERPRQAIEILSAVLDRDPKNASVLRSRADALLSVGEHADAVADYERAAKVTQDDSVELPGILNNLAWVLATSPNDTLRDGNRAVEHGKRAAELTQFKEAHILSTLAAGYAEIGDFEKAIEWSRKAVELGESDENEQIEQLKEELESYRQNKPWREKQELEENKVPILSPEDLIDT</sequence>
<keyword evidence="6" id="KW-1185">Reference proteome</keyword>
<dbReference type="SMART" id="SM00028">
    <property type="entry name" value="TPR"/>
    <property type="match status" value="7"/>
</dbReference>
<feature type="repeat" description="TPR" evidence="3">
    <location>
        <begin position="527"/>
        <end position="560"/>
    </location>
</feature>
<evidence type="ECO:0000256" key="3">
    <source>
        <dbReference type="PROSITE-ProRule" id="PRU00339"/>
    </source>
</evidence>
<evidence type="ECO:0000256" key="4">
    <source>
        <dbReference type="SAM" id="MobiDB-lite"/>
    </source>
</evidence>
<dbReference type="PANTHER" id="PTHR44858">
    <property type="entry name" value="TETRATRICOPEPTIDE REPEAT PROTEIN 6"/>
    <property type="match status" value="1"/>
</dbReference>
<reference evidence="5 6" key="1">
    <citation type="submission" date="2019-02" db="EMBL/GenBank/DDBJ databases">
        <title>Deep-cultivation of Planctomycetes and their phenomic and genomic characterization uncovers novel biology.</title>
        <authorList>
            <person name="Wiegand S."/>
            <person name="Jogler M."/>
            <person name="Boedeker C."/>
            <person name="Pinto D."/>
            <person name="Vollmers J."/>
            <person name="Rivas-Marin E."/>
            <person name="Kohn T."/>
            <person name="Peeters S.H."/>
            <person name="Heuer A."/>
            <person name="Rast P."/>
            <person name="Oberbeckmann S."/>
            <person name="Bunk B."/>
            <person name="Jeske O."/>
            <person name="Meyerdierks A."/>
            <person name="Storesund J.E."/>
            <person name="Kallscheuer N."/>
            <person name="Luecker S."/>
            <person name="Lage O.M."/>
            <person name="Pohl T."/>
            <person name="Merkel B.J."/>
            <person name="Hornburger P."/>
            <person name="Mueller R.-W."/>
            <person name="Bruemmer F."/>
            <person name="Labrenz M."/>
            <person name="Spormann A.M."/>
            <person name="Op Den Camp H."/>
            <person name="Overmann J."/>
            <person name="Amann R."/>
            <person name="Jetten M.S.M."/>
            <person name="Mascher T."/>
            <person name="Medema M.H."/>
            <person name="Devos D.P."/>
            <person name="Kaster A.-K."/>
            <person name="Ovreas L."/>
            <person name="Rohde M."/>
            <person name="Galperin M.Y."/>
            <person name="Jogler C."/>
        </authorList>
    </citation>
    <scope>NUCLEOTIDE SEQUENCE [LARGE SCALE GENOMIC DNA]</scope>
    <source>
        <strain evidence="5 6">Pla52o</strain>
    </source>
</reference>
<evidence type="ECO:0000313" key="6">
    <source>
        <dbReference type="Proteomes" id="UP000316304"/>
    </source>
</evidence>
<dbReference type="AlphaFoldDB" id="A0A5C6CQJ7"/>
<feature type="region of interest" description="Disordered" evidence="4">
    <location>
        <begin position="57"/>
        <end position="80"/>
    </location>
</feature>
<organism evidence="5 6">
    <name type="scientific">Novipirellula galeiformis</name>
    <dbReference type="NCBI Taxonomy" id="2528004"/>
    <lineage>
        <taxon>Bacteria</taxon>
        <taxon>Pseudomonadati</taxon>
        <taxon>Planctomycetota</taxon>
        <taxon>Planctomycetia</taxon>
        <taxon>Pirellulales</taxon>
        <taxon>Pirellulaceae</taxon>
        <taxon>Novipirellula</taxon>
    </lineage>
</organism>
<dbReference type="Pfam" id="PF13432">
    <property type="entry name" value="TPR_16"/>
    <property type="match status" value="2"/>
</dbReference>
<evidence type="ECO:0000256" key="1">
    <source>
        <dbReference type="ARBA" id="ARBA00022737"/>
    </source>
</evidence>
<comment type="caution">
    <text evidence="5">The sequence shown here is derived from an EMBL/GenBank/DDBJ whole genome shotgun (WGS) entry which is preliminary data.</text>
</comment>
<keyword evidence="1" id="KW-0677">Repeat</keyword>
<feature type="repeat" description="TPR" evidence="3">
    <location>
        <begin position="310"/>
        <end position="343"/>
    </location>
</feature>
<name>A0A5C6CQJ7_9BACT</name>
<dbReference type="SUPFAM" id="SSF48452">
    <property type="entry name" value="TPR-like"/>
    <property type="match status" value="1"/>
</dbReference>
<dbReference type="InterPro" id="IPR019734">
    <property type="entry name" value="TPR_rpt"/>
</dbReference>
<dbReference type="EMBL" id="SJPT01000002">
    <property type="protein sequence ID" value="TWU25089.1"/>
    <property type="molecule type" value="Genomic_DNA"/>
</dbReference>
<dbReference type="Proteomes" id="UP000316304">
    <property type="component" value="Unassembled WGS sequence"/>
</dbReference>
<keyword evidence="2 3" id="KW-0802">TPR repeat</keyword>
<dbReference type="InterPro" id="IPR050498">
    <property type="entry name" value="Ycf3"/>
</dbReference>
<proteinExistence type="predicted"/>
<feature type="region of interest" description="Disordered" evidence="4">
    <location>
        <begin position="577"/>
        <end position="603"/>
    </location>
</feature>
<evidence type="ECO:0000313" key="5">
    <source>
        <dbReference type="EMBL" id="TWU25089.1"/>
    </source>
</evidence>
<dbReference type="Gene3D" id="1.25.40.10">
    <property type="entry name" value="Tetratricopeptide repeat domain"/>
    <property type="match status" value="3"/>
</dbReference>
<accession>A0A5C6CQJ7</accession>
<evidence type="ECO:0000256" key="2">
    <source>
        <dbReference type="ARBA" id="ARBA00022803"/>
    </source>
</evidence>
<dbReference type="PROSITE" id="PS50005">
    <property type="entry name" value="TPR"/>
    <property type="match status" value="2"/>
</dbReference>